<evidence type="ECO:0000313" key="5">
    <source>
        <dbReference type="Proteomes" id="UP000037179"/>
    </source>
</evidence>
<feature type="compositionally biased region" description="Basic residues" evidence="1">
    <location>
        <begin position="70"/>
        <end position="82"/>
    </location>
</feature>
<evidence type="ECO:0000256" key="2">
    <source>
        <dbReference type="SAM" id="Phobius"/>
    </source>
</evidence>
<evidence type="ECO:0000256" key="1">
    <source>
        <dbReference type="SAM" id="MobiDB-lite"/>
    </source>
</evidence>
<dbReference type="RefSeq" id="WP_033086362.1">
    <property type="nucleotide sequence ID" value="NZ_AP017900.1"/>
</dbReference>
<reference evidence="5" key="1">
    <citation type="submission" date="2015-07" db="EMBL/GenBank/DDBJ databases">
        <title>Nocardia seriolae U-1 whole genome shotgun sequence.</title>
        <authorList>
            <person name="Imajoh M."/>
            <person name="Fukumoto Y."/>
            <person name="Sukeda M."/>
            <person name="Yamane J."/>
            <person name="Yamasaki K."/>
            <person name="Shimizu M."/>
            <person name="Ohnishi K."/>
            <person name="Oshima S."/>
        </authorList>
    </citation>
    <scope>NUCLEOTIDE SEQUENCE [LARGE SCALE GENOMIC DNA]</scope>
    <source>
        <strain evidence="5">U-1</strain>
    </source>
</reference>
<keyword evidence="2" id="KW-0812">Transmembrane</keyword>
<dbReference type="EMBL" id="CP017839">
    <property type="protein sequence ID" value="APB00137.1"/>
    <property type="molecule type" value="Genomic_DNA"/>
</dbReference>
<evidence type="ECO:0000313" key="6">
    <source>
        <dbReference type="Proteomes" id="UP000180166"/>
    </source>
</evidence>
<dbReference type="GeneID" id="93376607"/>
<dbReference type="OrthoDB" id="9981187at2"/>
<dbReference type="Proteomes" id="UP000037179">
    <property type="component" value="Unassembled WGS sequence"/>
</dbReference>
<feature type="region of interest" description="Disordered" evidence="1">
    <location>
        <begin position="70"/>
        <end position="91"/>
    </location>
</feature>
<dbReference type="AlphaFoldDB" id="A0A0B8N0U7"/>
<gene>
    <name evidence="3" type="ORF">NS506_06100</name>
    <name evidence="4" type="ORF">NSK11_contig00015-0038</name>
</gene>
<accession>A0A0B8N0U7</accession>
<dbReference type="Proteomes" id="UP000180166">
    <property type="component" value="Chromosome"/>
</dbReference>
<proteinExistence type="predicted"/>
<reference evidence="4 5" key="2">
    <citation type="journal article" date="2016" name="Genome Announc.">
        <title>Draft Genome Sequence of Erythromycin- and Oxytetracycline-Sensitive Nocardia seriolae Strain U-1 (NBRC 110359).</title>
        <authorList>
            <person name="Imajoh M."/>
            <person name="Sukeda M."/>
            <person name="Shimizu M."/>
            <person name="Yamane J."/>
            <person name="Ohnishi K."/>
            <person name="Oshima S."/>
        </authorList>
    </citation>
    <scope>NUCLEOTIDE SEQUENCE [LARGE SCALE GENOMIC DNA]</scope>
    <source>
        <strain evidence="4 5">U-1</strain>
    </source>
</reference>
<evidence type="ECO:0000313" key="3">
    <source>
        <dbReference type="EMBL" id="APB00137.1"/>
    </source>
</evidence>
<reference evidence="3 6" key="3">
    <citation type="submission" date="2016-10" db="EMBL/GenBank/DDBJ databases">
        <title>Genome sequence of Nocardia seriolae strain EM150506, isolated from Anguila japonica.</title>
        <authorList>
            <person name="Han H.-J."/>
        </authorList>
    </citation>
    <scope>NUCLEOTIDE SEQUENCE [LARGE SCALE GENOMIC DNA]</scope>
    <source>
        <strain evidence="3 6">EM150506</strain>
    </source>
</reference>
<keyword evidence="2" id="KW-0472">Membrane</keyword>
<name>A0A0B8N0U7_9NOCA</name>
<feature type="transmembrane region" description="Helical" evidence="2">
    <location>
        <begin position="12"/>
        <end position="39"/>
    </location>
</feature>
<sequence length="91" mass="10072">MNEDDTTRREFVFGLFLATVIAPLLAGLTAFTAVLGFHLAHASAERLRAARREKSTAPLAPHMAAHRALRHTNQRHARRTISTRRPGGVPH</sequence>
<protein>
    <submittedName>
        <fullName evidence="4">Uncharacterized protein</fullName>
    </submittedName>
</protein>
<evidence type="ECO:0000313" key="4">
    <source>
        <dbReference type="EMBL" id="GAP27197.1"/>
    </source>
</evidence>
<dbReference type="KEGG" id="nsr:NS506_06100"/>
<dbReference type="EMBL" id="BBYQ01000015">
    <property type="protein sequence ID" value="GAP27197.1"/>
    <property type="molecule type" value="Genomic_DNA"/>
</dbReference>
<keyword evidence="2" id="KW-1133">Transmembrane helix</keyword>
<organism evidence="4 5">
    <name type="scientific">Nocardia seriolae</name>
    <dbReference type="NCBI Taxonomy" id="37332"/>
    <lineage>
        <taxon>Bacteria</taxon>
        <taxon>Bacillati</taxon>
        <taxon>Actinomycetota</taxon>
        <taxon>Actinomycetes</taxon>
        <taxon>Mycobacteriales</taxon>
        <taxon>Nocardiaceae</taxon>
        <taxon>Nocardia</taxon>
    </lineage>
</organism>
<keyword evidence="5" id="KW-1185">Reference proteome</keyword>